<dbReference type="GO" id="GO:0031965">
    <property type="term" value="C:nuclear membrane"/>
    <property type="evidence" value="ECO:0007669"/>
    <property type="project" value="UniProtKB-UniRule"/>
</dbReference>
<evidence type="ECO:0000256" key="7">
    <source>
        <dbReference type="ARBA" id="ARBA00023132"/>
    </source>
</evidence>
<evidence type="ECO:0000313" key="10">
    <source>
        <dbReference type="EMBL" id="KFM62479.1"/>
    </source>
</evidence>
<name>A0A087TBJ0_STEMI</name>
<keyword evidence="8 9" id="KW-0539">Nucleus</keyword>
<reference evidence="10 11" key="1">
    <citation type="submission" date="2013-11" db="EMBL/GenBank/DDBJ databases">
        <title>Genome sequencing of Stegodyphus mimosarum.</title>
        <authorList>
            <person name="Bechsgaard J."/>
        </authorList>
    </citation>
    <scope>NUCLEOTIDE SEQUENCE [LARGE SCALE GENOMIC DNA]</scope>
</reference>
<dbReference type="GO" id="GO:0045893">
    <property type="term" value="P:positive regulation of DNA-templated transcription"/>
    <property type="evidence" value="ECO:0007669"/>
    <property type="project" value="TreeGrafter"/>
</dbReference>
<dbReference type="GO" id="GO:0017056">
    <property type="term" value="F:structural constituent of nuclear pore"/>
    <property type="evidence" value="ECO:0007669"/>
    <property type="project" value="TreeGrafter"/>
</dbReference>
<sequence length="319" mass="36570">MISVLFYTDPCINISSLGDTARAYYNNVACNGWNKSNLVDSIILAAFEFDIMNVLNLACSFNDGWWFAVHITDLLTHGDYIDLRMQQNSSQNYREFLIKNYADTLMSHSSLWQIGLDYLDHCQISARALQEIYLERIPLQTEAKARKILFLAKKRNMDNLVKTIANVMTSKAIANGKLETALTWVAHSKDVHFADELANRWLREYVERRNIEGFEILKDMGSCMLVSDKLTFVGKYCEFHKLYSENEYKLSASLLLSLISSGLAPPNFQMIMLLDALPLLEAPDLIFSSKETSQLMKCLEDCVLYKEQLAELSDYQDKE</sequence>
<evidence type="ECO:0000256" key="1">
    <source>
        <dbReference type="ARBA" id="ARBA00004567"/>
    </source>
</evidence>
<dbReference type="InterPro" id="IPR011502">
    <property type="entry name" value="Nucleoporin_Nup85"/>
</dbReference>
<comment type="similarity">
    <text evidence="2 9">Belongs to the nucleoporin Nup85 family.</text>
</comment>
<evidence type="ECO:0000256" key="8">
    <source>
        <dbReference type="ARBA" id="ARBA00023242"/>
    </source>
</evidence>
<dbReference type="PANTHER" id="PTHR13373:SF21">
    <property type="entry name" value="NUCLEAR PORE COMPLEX PROTEIN NUP85"/>
    <property type="match status" value="1"/>
</dbReference>
<dbReference type="STRING" id="407821.A0A087TBJ0"/>
<keyword evidence="7 9" id="KW-0906">Nuclear pore complex</keyword>
<protein>
    <recommendedName>
        <fullName evidence="9">Nuclear pore complex protein Nup85</fullName>
    </recommendedName>
</protein>
<keyword evidence="5 9" id="KW-0653">Protein transport</keyword>
<keyword evidence="4 9" id="KW-0509">mRNA transport</keyword>
<evidence type="ECO:0000256" key="9">
    <source>
        <dbReference type="RuleBase" id="RU365073"/>
    </source>
</evidence>
<feature type="non-terminal residue" evidence="10">
    <location>
        <position position="319"/>
    </location>
</feature>
<proteinExistence type="inferred from homology"/>
<accession>A0A087TBJ0</accession>
<dbReference type="Proteomes" id="UP000054359">
    <property type="component" value="Unassembled WGS sequence"/>
</dbReference>
<keyword evidence="6 9" id="KW-0811">Translocation</keyword>
<keyword evidence="11" id="KW-1185">Reference proteome</keyword>
<evidence type="ECO:0000256" key="6">
    <source>
        <dbReference type="ARBA" id="ARBA00023010"/>
    </source>
</evidence>
<dbReference type="AlphaFoldDB" id="A0A087TBJ0"/>
<keyword evidence="3 9" id="KW-0813">Transport</keyword>
<dbReference type="OMA" id="FAVHITD"/>
<evidence type="ECO:0000256" key="4">
    <source>
        <dbReference type="ARBA" id="ARBA00022816"/>
    </source>
</evidence>
<gene>
    <name evidence="10" type="ORF">X975_26731</name>
</gene>
<evidence type="ECO:0000256" key="3">
    <source>
        <dbReference type="ARBA" id="ARBA00022448"/>
    </source>
</evidence>
<evidence type="ECO:0000256" key="5">
    <source>
        <dbReference type="ARBA" id="ARBA00022927"/>
    </source>
</evidence>
<dbReference type="GO" id="GO:0031080">
    <property type="term" value="C:nuclear pore outer ring"/>
    <property type="evidence" value="ECO:0007669"/>
    <property type="project" value="TreeGrafter"/>
</dbReference>
<dbReference type="EMBL" id="KK114454">
    <property type="protein sequence ID" value="KFM62479.1"/>
    <property type="molecule type" value="Genomic_DNA"/>
</dbReference>
<comment type="function">
    <text evidence="9">Functions as a component of the nuclear pore complex (NPC).</text>
</comment>
<organism evidence="10 11">
    <name type="scientific">Stegodyphus mimosarum</name>
    <name type="common">African social velvet spider</name>
    <dbReference type="NCBI Taxonomy" id="407821"/>
    <lineage>
        <taxon>Eukaryota</taxon>
        <taxon>Metazoa</taxon>
        <taxon>Ecdysozoa</taxon>
        <taxon>Arthropoda</taxon>
        <taxon>Chelicerata</taxon>
        <taxon>Arachnida</taxon>
        <taxon>Araneae</taxon>
        <taxon>Araneomorphae</taxon>
        <taxon>Entelegynae</taxon>
        <taxon>Eresoidea</taxon>
        <taxon>Eresidae</taxon>
        <taxon>Stegodyphus</taxon>
    </lineage>
</organism>
<dbReference type="GO" id="GO:0006606">
    <property type="term" value="P:protein import into nucleus"/>
    <property type="evidence" value="ECO:0007669"/>
    <property type="project" value="TreeGrafter"/>
</dbReference>
<comment type="subunit">
    <text evidence="9">Component of the nuclear pore complex (NPC).</text>
</comment>
<comment type="subcellular location">
    <subcellularLocation>
        <location evidence="1 9">Nucleus</location>
        <location evidence="1 9">Nuclear pore complex</location>
    </subcellularLocation>
</comment>
<evidence type="ECO:0000313" key="11">
    <source>
        <dbReference type="Proteomes" id="UP000054359"/>
    </source>
</evidence>
<dbReference type="PANTHER" id="PTHR13373">
    <property type="entry name" value="FROUNT PROTEIN-RELATED"/>
    <property type="match status" value="1"/>
</dbReference>
<dbReference type="Pfam" id="PF07575">
    <property type="entry name" value="Nucleopor_Nup85"/>
    <property type="match status" value="1"/>
</dbReference>
<keyword evidence="9" id="KW-0472">Membrane</keyword>
<evidence type="ECO:0000256" key="2">
    <source>
        <dbReference type="ARBA" id="ARBA00005573"/>
    </source>
</evidence>
<dbReference type="GO" id="GO:0006406">
    <property type="term" value="P:mRNA export from nucleus"/>
    <property type="evidence" value="ECO:0007669"/>
    <property type="project" value="TreeGrafter"/>
</dbReference>
<dbReference type="OrthoDB" id="17644at2759"/>